<keyword evidence="8" id="KW-0862">Zinc</keyword>
<comment type="cofactor">
    <cofactor evidence="2">
        <name>Zn(2+)</name>
        <dbReference type="ChEBI" id="CHEBI:29105"/>
    </cofactor>
</comment>
<evidence type="ECO:0000256" key="7">
    <source>
        <dbReference type="ARBA" id="ARBA00022801"/>
    </source>
</evidence>
<evidence type="ECO:0000256" key="10">
    <source>
        <dbReference type="ARBA" id="ARBA00023204"/>
    </source>
</evidence>
<dbReference type="RefSeq" id="WP_054965987.1">
    <property type="nucleotide sequence ID" value="NZ_FMUN01000003.1"/>
</dbReference>
<evidence type="ECO:0000256" key="14">
    <source>
        <dbReference type="ARBA" id="ARBA00044632"/>
    </source>
</evidence>
<keyword evidence="4" id="KW-0479">Metal-binding</keyword>
<evidence type="ECO:0000256" key="9">
    <source>
        <dbReference type="ARBA" id="ARBA00023125"/>
    </source>
</evidence>
<evidence type="ECO:0000313" key="18">
    <source>
        <dbReference type="EMBL" id="SCY11847.1"/>
    </source>
</evidence>
<dbReference type="PROSITE" id="PS01242">
    <property type="entry name" value="ZF_FPG_1"/>
    <property type="match status" value="1"/>
</dbReference>
<dbReference type="SUPFAM" id="SSF81624">
    <property type="entry name" value="N-terminal domain of MutM-like DNA repair proteins"/>
    <property type="match status" value="1"/>
</dbReference>
<protein>
    <submittedName>
        <fullName evidence="18">Formamidopyrimidine-DNA glycosylase</fullName>
    </submittedName>
</protein>
<comment type="catalytic activity">
    <reaction evidence="14">
        <text>2'-deoxyribonucleotide-(2'-deoxyribose 5'-phosphate)-2'-deoxyribonucleotide-DNA = a 3'-end 2'-deoxyribonucleotide-(2,3-dehydro-2,3-deoxyribose 5'-phosphate)-DNA + a 5'-end 5'-phospho-2'-deoxyribonucleoside-DNA + H(+)</text>
        <dbReference type="Rhea" id="RHEA:66592"/>
        <dbReference type="Rhea" id="RHEA-COMP:13180"/>
        <dbReference type="Rhea" id="RHEA-COMP:16897"/>
        <dbReference type="Rhea" id="RHEA-COMP:17067"/>
        <dbReference type="ChEBI" id="CHEBI:15378"/>
        <dbReference type="ChEBI" id="CHEBI:136412"/>
        <dbReference type="ChEBI" id="CHEBI:157695"/>
        <dbReference type="ChEBI" id="CHEBI:167181"/>
        <dbReference type="EC" id="4.2.99.18"/>
    </reaction>
</comment>
<keyword evidence="13" id="KW-0326">Glycosidase</keyword>
<dbReference type="OrthoDB" id="5657047at2"/>
<evidence type="ECO:0000256" key="3">
    <source>
        <dbReference type="ARBA" id="ARBA00009409"/>
    </source>
</evidence>
<name>A0A0P9CLT6_9GAMM</name>
<dbReference type="Pfam" id="PF01149">
    <property type="entry name" value="Fapy_DNA_glyco"/>
    <property type="match status" value="1"/>
</dbReference>
<dbReference type="PANTHER" id="PTHR22993">
    <property type="entry name" value="FORMAMIDOPYRIMIDINE-DNA GLYCOSYLASE"/>
    <property type="match status" value="1"/>
</dbReference>
<organism evidence="18 19">
    <name type="scientific">Thiohalorhabdus denitrificans</name>
    <dbReference type="NCBI Taxonomy" id="381306"/>
    <lineage>
        <taxon>Bacteria</taxon>
        <taxon>Pseudomonadati</taxon>
        <taxon>Pseudomonadota</taxon>
        <taxon>Gammaproteobacteria</taxon>
        <taxon>Thiohalorhabdales</taxon>
        <taxon>Thiohalorhabdaceae</taxon>
        <taxon>Thiohalorhabdus</taxon>
    </lineage>
</organism>
<keyword evidence="19" id="KW-1185">Reference proteome</keyword>
<accession>A0A0P9CLT6</accession>
<evidence type="ECO:0000313" key="19">
    <source>
        <dbReference type="Proteomes" id="UP000183104"/>
    </source>
</evidence>
<dbReference type="InterPro" id="IPR012319">
    <property type="entry name" value="FPG_cat"/>
</dbReference>
<dbReference type="Pfam" id="PF06831">
    <property type="entry name" value="H2TH"/>
    <property type="match status" value="1"/>
</dbReference>
<evidence type="ECO:0000256" key="11">
    <source>
        <dbReference type="ARBA" id="ARBA00023239"/>
    </source>
</evidence>
<dbReference type="Proteomes" id="UP000183104">
    <property type="component" value="Unassembled WGS sequence"/>
</dbReference>
<dbReference type="GO" id="GO:0008534">
    <property type="term" value="F:oxidized purine nucleobase lesion DNA N-glycosylase activity"/>
    <property type="evidence" value="ECO:0007669"/>
    <property type="project" value="UniProtKB-EC"/>
</dbReference>
<dbReference type="PROSITE" id="PS51068">
    <property type="entry name" value="FPG_CAT"/>
    <property type="match status" value="1"/>
</dbReference>
<feature type="domain" description="FPG-type" evidence="16">
    <location>
        <begin position="226"/>
        <end position="260"/>
    </location>
</feature>
<dbReference type="SMART" id="SM01232">
    <property type="entry name" value="H2TH"/>
    <property type="match status" value="1"/>
</dbReference>
<keyword evidence="10" id="KW-0234">DNA repair</keyword>
<evidence type="ECO:0000256" key="5">
    <source>
        <dbReference type="ARBA" id="ARBA00022763"/>
    </source>
</evidence>
<dbReference type="InterPro" id="IPR035937">
    <property type="entry name" value="FPG_N"/>
</dbReference>
<dbReference type="InterPro" id="IPR010663">
    <property type="entry name" value="Znf_FPG/IleRS"/>
</dbReference>
<dbReference type="InterPro" id="IPR010979">
    <property type="entry name" value="Ribosomal_uS13-like_H2TH"/>
</dbReference>
<evidence type="ECO:0000256" key="8">
    <source>
        <dbReference type="ARBA" id="ARBA00022833"/>
    </source>
</evidence>
<evidence type="ECO:0000259" key="16">
    <source>
        <dbReference type="PROSITE" id="PS51066"/>
    </source>
</evidence>
<dbReference type="InterPro" id="IPR000214">
    <property type="entry name" value="Znf_DNA_glyclase/AP_lyase"/>
</dbReference>
<dbReference type="GO" id="GO:0003684">
    <property type="term" value="F:damaged DNA binding"/>
    <property type="evidence" value="ECO:0007669"/>
    <property type="project" value="InterPro"/>
</dbReference>
<evidence type="ECO:0000256" key="2">
    <source>
        <dbReference type="ARBA" id="ARBA00001947"/>
    </source>
</evidence>
<keyword evidence="5" id="KW-0227">DNA damage</keyword>
<evidence type="ECO:0000256" key="1">
    <source>
        <dbReference type="ARBA" id="ARBA00001668"/>
    </source>
</evidence>
<dbReference type="InterPro" id="IPR015887">
    <property type="entry name" value="DNA_glyclase_Znf_dom_DNA_BS"/>
</dbReference>
<reference evidence="19" key="1">
    <citation type="submission" date="2016-10" db="EMBL/GenBank/DDBJ databases">
        <authorList>
            <person name="Varghese N."/>
        </authorList>
    </citation>
    <scope>NUCLEOTIDE SEQUENCE [LARGE SCALE GENOMIC DNA]</scope>
    <source>
        <strain evidence="19">HL 19</strain>
    </source>
</reference>
<evidence type="ECO:0000256" key="4">
    <source>
        <dbReference type="ARBA" id="ARBA00022723"/>
    </source>
</evidence>
<sequence length="262" mass="28977">MPELPDVEVFKRRLDATALHQTIGGVEVEDERVLRGCGPAELERRLQGRSLEASRRHGKHLFARLNSGAWLELHFGMTGDLACVEDVEDAPPYTRALFHLEGGHHLAFVDRRKLGHLALLEDLEAYLAELGLGPDARALGPDAFLERARGQRGQVKCWLMDQDKIAGIGNVYSDEILFQAGIHPRTPVKALSDPRLRDLHRTLWRVIDAAVQAAVRPEAMPEGFLLPHREKGALCPRCGTPLQTIGACGRTAYLCPNCQPAP</sequence>
<dbReference type="AlphaFoldDB" id="A0A0P9CLT6"/>
<dbReference type="PANTHER" id="PTHR22993:SF9">
    <property type="entry name" value="FORMAMIDOPYRIMIDINE-DNA GLYCOSYLASE"/>
    <property type="match status" value="1"/>
</dbReference>
<dbReference type="Gene3D" id="3.20.190.10">
    <property type="entry name" value="MutM-like, N-terminal"/>
    <property type="match status" value="1"/>
</dbReference>
<dbReference type="SMART" id="SM00898">
    <property type="entry name" value="Fapy_DNA_glyco"/>
    <property type="match status" value="1"/>
</dbReference>
<comment type="similarity">
    <text evidence="3">Belongs to the FPG family.</text>
</comment>
<evidence type="ECO:0000256" key="13">
    <source>
        <dbReference type="ARBA" id="ARBA00023295"/>
    </source>
</evidence>
<keyword evidence="9" id="KW-0238">DNA-binding</keyword>
<gene>
    <name evidence="18" type="ORF">SAMN05661077_1254</name>
</gene>
<dbReference type="PROSITE" id="PS51066">
    <property type="entry name" value="ZF_FPG_2"/>
    <property type="match status" value="1"/>
</dbReference>
<feature type="domain" description="Formamidopyrimidine-DNA glycosylase catalytic" evidence="17">
    <location>
        <begin position="2"/>
        <end position="115"/>
    </location>
</feature>
<dbReference type="EMBL" id="FMUN01000003">
    <property type="protein sequence ID" value="SCY11847.1"/>
    <property type="molecule type" value="Genomic_DNA"/>
</dbReference>
<evidence type="ECO:0000259" key="17">
    <source>
        <dbReference type="PROSITE" id="PS51068"/>
    </source>
</evidence>
<dbReference type="GO" id="GO:0008270">
    <property type="term" value="F:zinc ion binding"/>
    <property type="evidence" value="ECO:0007669"/>
    <property type="project" value="UniProtKB-KW"/>
</dbReference>
<keyword evidence="7" id="KW-0378">Hydrolase</keyword>
<keyword evidence="11" id="KW-0456">Lyase</keyword>
<dbReference type="STRING" id="381306.AN478_07440"/>
<dbReference type="GO" id="GO:0006284">
    <property type="term" value="P:base-excision repair"/>
    <property type="evidence" value="ECO:0007669"/>
    <property type="project" value="InterPro"/>
</dbReference>
<dbReference type="SUPFAM" id="SSF46946">
    <property type="entry name" value="S13-like H2TH domain"/>
    <property type="match status" value="1"/>
</dbReference>
<comment type="catalytic activity">
    <reaction evidence="1">
        <text>Hydrolysis of DNA containing ring-opened 7-methylguanine residues, releasing 2,6-diamino-4-hydroxy-5-(N-methyl)formamidopyrimidine.</text>
        <dbReference type="EC" id="3.2.2.23"/>
    </reaction>
</comment>
<dbReference type="Pfam" id="PF06827">
    <property type="entry name" value="zf-FPG_IleRS"/>
    <property type="match status" value="1"/>
</dbReference>
<proteinExistence type="inferred from homology"/>
<evidence type="ECO:0000256" key="6">
    <source>
        <dbReference type="ARBA" id="ARBA00022771"/>
    </source>
</evidence>
<dbReference type="SUPFAM" id="SSF57716">
    <property type="entry name" value="Glucocorticoid receptor-like (DNA-binding domain)"/>
    <property type="match status" value="1"/>
</dbReference>
<keyword evidence="12" id="KW-0511">Multifunctional enzyme</keyword>
<dbReference type="Gene3D" id="1.10.8.50">
    <property type="match status" value="1"/>
</dbReference>
<dbReference type="GO" id="GO:0140078">
    <property type="term" value="F:class I DNA-(apurinic or apyrimidinic site) endonuclease activity"/>
    <property type="evidence" value="ECO:0007669"/>
    <property type="project" value="UniProtKB-EC"/>
</dbReference>
<keyword evidence="6 15" id="KW-0863">Zinc-finger</keyword>
<evidence type="ECO:0000256" key="15">
    <source>
        <dbReference type="PROSITE-ProRule" id="PRU00391"/>
    </source>
</evidence>
<evidence type="ECO:0000256" key="12">
    <source>
        <dbReference type="ARBA" id="ARBA00023268"/>
    </source>
</evidence>
<dbReference type="InterPro" id="IPR015886">
    <property type="entry name" value="H2TH_FPG"/>
</dbReference>